<keyword evidence="1" id="KW-0472">Membrane</keyword>
<evidence type="ECO:0000256" key="1">
    <source>
        <dbReference type="SAM" id="Phobius"/>
    </source>
</evidence>
<keyword evidence="1" id="KW-0812">Transmembrane</keyword>
<feature type="transmembrane region" description="Helical" evidence="1">
    <location>
        <begin position="38"/>
        <end position="64"/>
    </location>
</feature>
<dbReference type="Pfam" id="PF06695">
    <property type="entry name" value="Sm_multidrug_ex"/>
    <property type="match status" value="1"/>
</dbReference>
<dbReference type="PANTHER" id="PTHR36007">
    <property type="entry name" value="TRANSPORT PROTEIN-RELATED"/>
    <property type="match status" value="1"/>
</dbReference>
<keyword evidence="1" id="KW-1133">Transmembrane helix</keyword>
<dbReference type="AlphaFoldDB" id="A0A2M7E6M2"/>
<reference evidence="3" key="1">
    <citation type="submission" date="2017-09" db="EMBL/GenBank/DDBJ databases">
        <title>Depth-based differentiation of microbial function through sediment-hosted aquifers and enrichment of novel symbionts in the deep terrestrial subsurface.</title>
        <authorList>
            <person name="Probst A.J."/>
            <person name="Ladd B."/>
            <person name="Jarett J.K."/>
            <person name="Geller-Mcgrath D.E."/>
            <person name="Sieber C.M.K."/>
            <person name="Emerson J.B."/>
            <person name="Anantharaman K."/>
            <person name="Thomas B.C."/>
            <person name="Malmstrom R."/>
            <person name="Stieglmeier M."/>
            <person name="Klingl A."/>
            <person name="Woyke T."/>
            <person name="Ryan C.M."/>
            <person name="Banfield J.F."/>
        </authorList>
    </citation>
    <scope>NUCLEOTIDE SEQUENCE [LARGE SCALE GENOMIC DNA]</scope>
</reference>
<feature type="transmembrane region" description="Helical" evidence="1">
    <location>
        <begin position="85"/>
        <end position="106"/>
    </location>
</feature>
<gene>
    <name evidence="2" type="ORF">COS11_07700</name>
</gene>
<evidence type="ECO:0000313" key="2">
    <source>
        <dbReference type="EMBL" id="PIV63380.1"/>
    </source>
</evidence>
<dbReference type="Proteomes" id="UP000228886">
    <property type="component" value="Unassembled WGS sequence"/>
</dbReference>
<sequence>MEINPKLMTLLLAIAPVSELRGAIPYGILVAKLSVAEVFTLAFLGNLLPVIPLFFGIQSFLSWLGHFRWTRKFSLWFVERTKRKAVIIEYYKAIGLALFVAIPLPLTGVWTGTIAANLFKMKFKYMFLGTVLGVLIAGIIVTILTLSGSELFHILKYQ</sequence>
<dbReference type="EMBL" id="PETL01000370">
    <property type="protein sequence ID" value="PIV63380.1"/>
    <property type="molecule type" value="Genomic_DNA"/>
</dbReference>
<protein>
    <submittedName>
        <fullName evidence="2">Ligand-binding protein SH3</fullName>
    </submittedName>
</protein>
<evidence type="ECO:0000313" key="3">
    <source>
        <dbReference type="Proteomes" id="UP000228886"/>
    </source>
</evidence>
<dbReference type="PANTHER" id="PTHR36007:SF2">
    <property type="entry name" value="TRANSPORT PROTEIN-RELATED"/>
    <property type="match status" value="1"/>
</dbReference>
<name>A0A2M7E6M2_9BACT</name>
<accession>A0A2M7E6M2</accession>
<organism evidence="2 3">
    <name type="scientific">bacterium (Candidatus Ratteibacteria) CG01_land_8_20_14_3_00_40_19</name>
    <dbReference type="NCBI Taxonomy" id="2014290"/>
    <lineage>
        <taxon>Bacteria</taxon>
        <taxon>Candidatus Ratteibacteria</taxon>
    </lineage>
</organism>
<feature type="transmembrane region" description="Helical" evidence="1">
    <location>
        <begin position="126"/>
        <end position="146"/>
    </location>
</feature>
<dbReference type="InterPro" id="IPR009577">
    <property type="entry name" value="Sm_multidrug_ex"/>
</dbReference>
<comment type="caution">
    <text evidence="2">The sequence shown here is derived from an EMBL/GenBank/DDBJ whole genome shotgun (WGS) entry which is preliminary data.</text>
</comment>
<proteinExistence type="predicted"/>